<keyword evidence="2" id="KW-0472">Membrane</keyword>
<accession>A0A1H1LH62</accession>
<gene>
    <name evidence="3" type="ORF">SAMN04489717_0313</name>
</gene>
<evidence type="ECO:0000256" key="2">
    <source>
        <dbReference type="SAM" id="Phobius"/>
    </source>
</evidence>
<feature type="compositionally biased region" description="Basic and acidic residues" evidence="1">
    <location>
        <begin position="427"/>
        <end position="448"/>
    </location>
</feature>
<evidence type="ECO:0000256" key="1">
    <source>
        <dbReference type="SAM" id="MobiDB-lite"/>
    </source>
</evidence>
<feature type="compositionally biased region" description="Low complexity" evidence="1">
    <location>
        <begin position="320"/>
        <end position="330"/>
    </location>
</feature>
<dbReference type="AlphaFoldDB" id="A0A1H1LH62"/>
<feature type="transmembrane region" description="Helical" evidence="2">
    <location>
        <begin position="341"/>
        <end position="361"/>
    </location>
</feature>
<name>A0A1H1LH62_9ACTN</name>
<feature type="region of interest" description="Disordered" evidence="1">
    <location>
        <begin position="360"/>
        <end position="561"/>
    </location>
</feature>
<feature type="compositionally biased region" description="Basic and acidic residues" evidence="1">
    <location>
        <begin position="532"/>
        <end position="543"/>
    </location>
</feature>
<dbReference type="STRING" id="117157.SAMN04489717_0313"/>
<dbReference type="Proteomes" id="UP000198983">
    <property type="component" value="Chromosome I"/>
</dbReference>
<feature type="region of interest" description="Disordered" evidence="1">
    <location>
        <begin position="304"/>
        <end position="331"/>
    </location>
</feature>
<feature type="compositionally biased region" description="Low complexity" evidence="1">
    <location>
        <begin position="485"/>
        <end position="510"/>
    </location>
</feature>
<protein>
    <submittedName>
        <fullName evidence="3">Uncharacterized protein</fullName>
    </submittedName>
</protein>
<feature type="compositionally biased region" description="Basic and acidic residues" evidence="1">
    <location>
        <begin position="550"/>
        <end position="561"/>
    </location>
</feature>
<evidence type="ECO:0000313" key="3">
    <source>
        <dbReference type="EMBL" id="SDR73365.1"/>
    </source>
</evidence>
<proteinExistence type="predicted"/>
<keyword evidence="2" id="KW-0812">Transmembrane</keyword>
<organism evidence="3 4">
    <name type="scientific">Actinopolymorpha singaporensis</name>
    <dbReference type="NCBI Taxonomy" id="117157"/>
    <lineage>
        <taxon>Bacteria</taxon>
        <taxon>Bacillati</taxon>
        <taxon>Actinomycetota</taxon>
        <taxon>Actinomycetes</taxon>
        <taxon>Propionibacteriales</taxon>
        <taxon>Actinopolymorphaceae</taxon>
        <taxon>Actinopolymorpha</taxon>
    </lineage>
</organism>
<feature type="compositionally biased region" description="Basic residues" evidence="1">
    <location>
        <begin position="12"/>
        <end position="21"/>
    </location>
</feature>
<feature type="region of interest" description="Disordered" evidence="1">
    <location>
        <begin position="1"/>
        <end position="21"/>
    </location>
</feature>
<dbReference type="SUPFAM" id="SSF75011">
    <property type="entry name" value="3-carboxy-cis,cis-mucoante lactonizing enzyme"/>
    <property type="match status" value="1"/>
</dbReference>
<keyword evidence="4" id="KW-1185">Reference proteome</keyword>
<dbReference type="EMBL" id="LT629732">
    <property type="protein sequence ID" value="SDR73365.1"/>
    <property type="molecule type" value="Genomic_DNA"/>
</dbReference>
<dbReference type="OrthoDB" id="9801244at2"/>
<keyword evidence="2" id="KW-1133">Transmembrane helix</keyword>
<reference evidence="3 4" key="1">
    <citation type="submission" date="2016-10" db="EMBL/GenBank/DDBJ databases">
        <authorList>
            <person name="de Groot N.N."/>
        </authorList>
    </citation>
    <scope>NUCLEOTIDE SEQUENCE [LARGE SCALE GENOMIC DNA]</scope>
    <source>
        <strain evidence="3 4">DSM 22024</strain>
    </source>
</reference>
<evidence type="ECO:0000313" key="4">
    <source>
        <dbReference type="Proteomes" id="UP000198983"/>
    </source>
</evidence>
<feature type="compositionally biased region" description="Basic and acidic residues" evidence="1">
    <location>
        <begin position="1"/>
        <end position="11"/>
    </location>
</feature>
<dbReference type="RefSeq" id="WP_092649865.1">
    <property type="nucleotide sequence ID" value="NZ_LT629732.1"/>
</dbReference>
<sequence length="561" mass="60107">MRAHPALDGHRSGRLRRAAPRPTHRRLAAAVAALVLGAVVVASYATSSYAAPADPAKERKVFSIGDARITESSGLAASAVHRGYFYTHNDSGDEPRVFLVDPRGRVAGTISLRTAENVDWEAIAPGPERRIWVGDIGDNTRVRDRITIYRFREPESPIDQPVEWSRFRFRYPDGAHDAEALLVDPRTARVYVVTKDPGGGAIYAAPANLVAGTTAPLTKVADAPAMVTDGAFLPDGSAIVLRTYADVRVLRWPGGKPERTIPLSQPQRQGESLAVGADGKRLFLGSEGANSAVYELPFTAAASAPSRRAPNATPSPSPSPTAQAPTSAGSDGSLMSGLPRWILLLVIAAALLAGLAAYPASRRRPRPGPGRAQGSRRPPVPSSLPSADPGEERWTQAYARPPGSVQAAGYGDVGRGPSWPADPSEPSEGRRGRRRTDSPARESARESAQEPAQQAWQDDTPLPWEDEDWRRERGNDVPPPRPAGRPRSSGSARSSGSSGTSRSGSAGSPGRRARPPAARPPAETDWPEEPTDSSRRRGEEHGQGRRRRPLYRDTDRDPEGP</sequence>